<dbReference type="Proteomes" id="UP000249061">
    <property type="component" value="Unassembled WGS sequence"/>
</dbReference>
<dbReference type="PANTHER" id="PTHR43187:SF1">
    <property type="entry name" value="GLUTAMINE AMIDOTRANSFERASE DUG3-RELATED"/>
    <property type="match status" value="1"/>
</dbReference>
<gene>
    <name evidence="3" type="ORF">DI536_20910</name>
</gene>
<organism evidence="3 4">
    <name type="scientific">Archangium gephyra</name>
    <dbReference type="NCBI Taxonomy" id="48"/>
    <lineage>
        <taxon>Bacteria</taxon>
        <taxon>Pseudomonadati</taxon>
        <taxon>Myxococcota</taxon>
        <taxon>Myxococcia</taxon>
        <taxon>Myxococcales</taxon>
        <taxon>Cystobacterineae</taxon>
        <taxon>Archangiaceae</taxon>
        <taxon>Archangium</taxon>
    </lineage>
</organism>
<dbReference type="PANTHER" id="PTHR43187">
    <property type="entry name" value="GLUTAMINE AMIDOTRANSFERASE DUG3-RELATED"/>
    <property type="match status" value="1"/>
</dbReference>
<dbReference type="CDD" id="cd01908">
    <property type="entry name" value="YafJ"/>
    <property type="match status" value="1"/>
</dbReference>
<name>A0A2W5V280_9BACT</name>
<dbReference type="InterPro" id="IPR017932">
    <property type="entry name" value="GATase_2_dom"/>
</dbReference>
<evidence type="ECO:0000313" key="3">
    <source>
        <dbReference type="EMBL" id="PZR09804.1"/>
    </source>
</evidence>
<dbReference type="InterPro" id="IPR029055">
    <property type="entry name" value="Ntn_hydrolases_N"/>
</dbReference>
<reference evidence="3 4" key="1">
    <citation type="submission" date="2017-08" db="EMBL/GenBank/DDBJ databases">
        <title>Infants hospitalized years apart are colonized by the same room-sourced microbial strains.</title>
        <authorList>
            <person name="Brooks B."/>
            <person name="Olm M.R."/>
            <person name="Firek B.A."/>
            <person name="Baker R."/>
            <person name="Thomas B.C."/>
            <person name="Morowitz M.J."/>
            <person name="Banfield J.F."/>
        </authorList>
    </citation>
    <scope>NUCLEOTIDE SEQUENCE [LARGE SCALE GENOMIC DNA]</scope>
    <source>
        <strain evidence="3">S2_003_000_R2_14</strain>
    </source>
</reference>
<dbReference type="Pfam" id="PF13230">
    <property type="entry name" value="GATase_4"/>
    <property type="match status" value="1"/>
</dbReference>
<sequence>MCRIFAVRSSEPISVRPAFDRLRKLAGEHKDGWGIATFRETERTHDRCVDSAEHCLRFDKYGHELTQSMMVHIRLASVGTVHDRNNHPFSAGPWVFMHNGTLKNFEKHRAEFEAQIDPAIRAELVGETDSERCFALFRTFLGTGDDVAGALAKTFRTAEAICDDASEGKRSAMNFLVSDGKRFFATRRDRTLFAAATNITACIASEELLPDLPWLEVPQDSMVTINERLMLSMNPIP</sequence>
<dbReference type="PROSITE" id="PS51278">
    <property type="entry name" value="GATASE_TYPE_2"/>
    <property type="match status" value="1"/>
</dbReference>
<dbReference type="AlphaFoldDB" id="A0A2W5V280"/>
<protein>
    <recommendedName>
        <fullName evidence="2">Glutamine amidotransferase type-2 domain-containing protein</fullName>
    </recommendedName>
</protein>
<feature type="domain" description="Glutamine amidotransferase type-2" evidence="2">
    <location>
        <begin position="2"/>
        <end position="237"/>
    </location>
</feature>
<dbReference type="SUPFAM" id="SSF56235">
    <property type="entry name" value="N-terminal nucleophile aminohydrolases (Ntn hydrolases)"/>
    <property type="match status" value="1"/>
</dbReference>
<evidence type="ECO:0000259" key="2">
    <source>
        <dbReference type="PROSITE" id="PS51278"/>
    </source>
</evidence>
<evidence type="ECO:0000313" key="4">
    <source>
        <dbReference type="Proteomes" id="UP000249061"/>
    </source>
</evidence>
<keyword evidence="1" id="KW-0315">Glutamine amidotransferase</keyword>
<dbReference type="InterPro" id="IPR026869">
    <property type="entry name" value="EgtC-like"/>
</dbReference>
<accession>A0A2W5V280</accession>
<proteinExistence type="predicted"/>
<dbReference type="EMBL" id="QFQP01000019">
    <property type="protein sequence ID" value="PZR09804.1"/>
    <property type="molecule type" value="Genomic_DNA"/>
</dbReference>
<dbReference type="InterPro" id="IPR052373">
    <property type="entry name" value="Gamma-glu_amide_hydrolase"/>
</dbReference>
<dbReference type="Gene3D" id="3.60.20.10">
    <property type="entry name" value="Glutamine Phosphoribosylpyrophosphate, subunit 1, domain 1"/>
    <property type="match status" value="1"/>
</dbReference>
<evidence type="ECO:0000256" key="1">
    <source>
        <dbReference type="ARBA" id="ARBA00022962"/>
    </source>
</evidence>
<comment type="caution">
    <text evidence="3">The sequence shown here is derived from an EMBL/GenBank/DDBJ whole genome shotgun (WGS) entry which is preliminary data.</text>
</comment>